<evidence type="ECO:0000256" key="1">
    <source>
        <dbReference type="SAM" id="Phobius"/>
    </source>
</evidence>
<dbReference type="EMBL" id="LQQO01000007">
    <property type="protein sequence ID" value="KZE17124.1"/>
    <property type="molecule type" value="Genomic_DNA"/>
</dbReference>
<keyword evidence="1" id="KW-0812">Transmembrane</keyword>
<keyword evidence="3" id="KW-1185">Reference proteome</keyword>
<protein>
    <submittedName>
        <fullName evidence="2">Uncharacterized protein</fullName>
    </submittedName>
</protein>
<proteinExistence type="predicted"/>
<feature type="transmembrane region" description="Helical" evidence="1">
    <location>
        <begin position="37"/>
        <end position="62"/>
    </location>
</feature>
<dbReference type="RefSeq" id="WP_066689287.1">
    <property type="nucleotide sequence ID" value="NZ_CP117025.1"/>
</dbReference>
<name>A0ABR5YDZ1_9SPHN</name>
<dbReference type="Proteomes" id="UP000076609">
    <property type="component" value="Unassembled WGS sequence"/>
</dbReference>
<accession>A0ABR5YDZ1</accession>
<evidence type="ECO:0000313" key="3">
    <source>
        <dbReference type="Proteomes" id="UP000076609"/>
    </source>
</evidence>
<keyword evidence="1" id="KW-0472">Membrane</keyword>
<keyword evidence="1" id="KW-1133">Transmembrane helix</keyword>
<evidence type="ECO:0000313" key="2">
    <source>
        <dbReference type="EMBL" id="KZE17124.1"/>
    </source>
</evidence>
<organism evidence="2 3">
    <name type="scientific">Sphingomonas hankookensis</name>
    <dbReference type="NCBI Taxonomy" id="563996"/>
    <lineage>
        <taxon>Bacteria</taxon>
        <taxon>Pseudomonadati</taxon>
        <taxon>Pseudomonadota</taxon>
        <taxon>Alphaproteobacteria</taxon>
        <taxon>Sphingomonadales</taxon>
        <taxon>Sphingomonadaceae</taxon>
        <taxon>Sphingomonas</taxon>
    </lineage>
</organism>
<comment type="caution">
    <text evidence="2">The sequence shown here is derived from an EMBL/GenBank/DDBJ whole genome shotgun (WGS) entry which is preliminary data.</text>
</comment>
<sequence>MRETWYRDPRLGLAAAVLAAVVVGIAAGSAGLPGWRILLLALAGFALVAWGWFAVQGIAWLWRQPDRADVLRALTLQRSQHAFNHAAWSRFDRDAAMLRMLLAERALIPIEAELVRHAMAVEQFDAVAETLPGFSQAAAHWYDIASQGHGGLPPATPVPTPAALEEAAQQVPATLTSEEDRRAALHYLAVRKRLAADRAAVERERTAALRKLAAPPPSPPVE</sequence>
<reference evidence="3" key="1">
    <citation type="submission" date="2016-01" db="EMBL/GenBank/DDBJ databases">
        <title>Draft genome of Chromobacterium sp. F49.</title>
        <authorList>
            <person name="Hong K.W."/>
        </authorList>
    </citation>
    <scope>NUCLEOTIDE SEQUENCE [LARGE SCALE GENOMIC DNA]</scope>
    <source>
        <strain evidence="3">CN3</strain>
    </source>
</reference>
<gene>
    <name evidence="2" type="ORF">AVT10_11750</name>
</gene>